<accession>A0AAW1L8U8</accession>
<dbReference type="PANTHER" id="PTHR33395">
    <property type="entry name" value="TRANSCRIPTASE, PUTATIVE-RELATED-RELATED"/>
    <property type="match status" value="1"/>
</dbReference>
<dbReference type="AlphaFoldDB" id="A0AAW1L8U8"/>
<keyword evidence="3" id="KW-1185">Reference proteome</keyword>
<dbReference type="Gene3D" id="3.60.10.10">
    <property type="entry name" value="Endonuclease/exonuclease/phosphatase"/>
    <property type="match status" value="1"/>
</dbReference>
<evidence type="ECO:0000313" key="2">
    <source>
        <dbReference type="EMBL" id="KAK9730380.1"/>
    </source>
</evidence>
<feature type="domain" description="Endonuclease/exonuclease/phosphatase" evidence="1">
    <location>
        <begin position="13"/>
        <end position="154"/>
    </location>
</feature>
<evidence type="ECO:0000313" key="3">
    <source>
        <dbReference type="Proteomes" id="UP001458880"/>
    </source>
</evidence>
<proteinExistence type="predicted"/>
<dbReference type="GO" id="GO:0031012">
    <property type="term" value="C:extracellular matrix"/>
    <property type="evidence" value="ECO:0007669"/>
    <property type="project" value="TreeGrafter"/>
</dbReference>
<dbReference type="InterPro" id="IPR036691">
    <property type="entry name" value="Endo/exonu/phosph_ase_sf"/>
</dbReference>
<dbReference type="PANTHER" id="PTHR33395:SF22">
    <property type="entry name" value="REVERSE TRANSCRIPTASE DOMAIN-CONTAINING PROTEIN"/>
    <property type="match status" value="1"/>
</dbReference>
<dbReference type="Proteomes" id="UP001458880">
    <property type="component" value="Unassembled WGS sequence"/>
</dbReference>
<organism evidence="2 3">
    <name type="scientific">Popillia japonica</name>
    <name type="common">Japanese beetle</name>
    <dbReference type="NCBI Taxonomy" id="7064"/>
    <lineage>
        <taxon>Eukaryota</taxon>
        <taxon>Metazoa</taxon>
        <taxon>Ecdysozoa</taxon>
        <taxon>Arthropoda</taxon>
        <taxon>Hexapoda</taxon>
        <taxon>Insecta</taxon>
        <taxon>Pterygota</taxon>
        <taxon>Neoptera</taxon>
        <taxon>Endopterygota</taxon>
        <taxon>Coleoptera</taxon>
        <taxon>Polyphaga</taxon>
        <taxon>Scarabaeiformia</taxon>
        <taxon>Scarabaeidae</taxon>
        <taxon>Rutelinae</taxon>
        <taxon>Popillia</taxon>
    </lineage>
</organism>
<dbReference type="GO" id="GO:0007508">
    <property type="term" value="P:larval heart development"/>
    <property type="evidence" value="ECO:0007669"/>
    <property type="project" value="TreeGrafter"/>
</dbReference>
<comment type="caution">
    <text evidence="2">The sequence shown here is derived from an EMBL/GenBank/DDBJ whole genome shotgun (WGS) entry which is preliminary data.</text>
</comment>
<dbReference type="GO" id="GO:0061343">
    <property type="term" value="P:cell adhesion involved in heart morphogenesis"/>
    <property type="evidence" value="ECO:0007669"/>
    <property type="project" value="TreeGrafter"/>
</dbReference>
<sequence>MVVNIAYQNVINHHAKIICLTETNLIPDIYDAEIFPHGYSVFRRDRRRDRVSSCKKNGGGVLVAVDDSFKSCARSDLACEGSEDLWVHVSCGSFGDRGFYICCVYLPPSDDNALIAFLASASDVINNHPDDLFIILGDFNVPSTDWIINSDNSTFPVHENAIRSRHLSDFVSVSSVTQHNVIRNKNH</sequence>
<gene>
    <name evidence="2" type="ORF">QE152_g15289</name>
</gene>
<name>A0AAW1L8U8_POPJA</name>
<keyword evidence="2" id="KW-0540">Nuclease</keyword>
<reference evidence="2 3" key="1">
    <citation type="journal article" date="2024" name="BMC Genomics">
        <title>De novo assembly and annotation of Popillia japonica's genome with initial clues to its potential as an invasive pest.</title>
        <authorList>
            <person name="Cucini C."/>
            <person name="Boschi S."/>
            <person name="Funari R."/>
            <person name="Cardaioli E."/>
            <person name="Iannotti N."/>
            <person name="Marturano G."/>
            <person name="Paoli F."/>
            <person name="Bruttini M."/>
            <person name="Carapelli A."/>
            <person name="Frati F."/>
            <person name="Nardi F."/>
        </authorList>
    </citation>
    <scope>NUCLEOTIDE SEQUENCE [LARGE SCALE GENOMIC DNA]</scope>
    <source>
        <strain evidence="2">DMR45628</strain>
    </source>
</reference>
<protein>
    <submittedName>
        <fullName evidence="2">Endonuclease-reverse transcriptase</fullName>
    </submittedName>
</protein>
<dbReference type="Pfam" id="PF03372">
    <property type="entry name" value="Exo_endo_phos"/>
    <property type="match status" value="1"/>
</dbReference>
<dbReference type="SUPFAM" id="SSF56219">
    <property type="entry name" value="DNase I-like"/>
    <property type="match status" value="1"/>
</dbReference>
<dbReference type="GO" id="GO:0004519">
    <property type="term" value="F:endonuclease activity"/>
    <property type="evidence" value="ECO:0007669"/>
    <property type="project" value="UniProtKB-KW"/>
</dbReference>
<dbReference type="EMBL" id="JASPKY010000148">
    <property type="protein sequence ID" value="KAK9730380.1"/>
    <property type="molecule type" value="Genomic_DNA"/>
</dbReference>
<keyword evidence="2" id="KW-0378">Hydrolase</keyword>
<keyword evidence="2" id="KW-0255">Endonuclease</keyword>
<evidence type="ECO:0000259" key="1">
    <source>
        <dbReference type="Pfam" id="PF03372"/>
    </source>
</evidence>
<dbReference type="InterPro" id="IPR005135">
    <property type="entry name" value="Endo/exonuclease/phosphatase"/>
</dbReference>